<protein>
    <recommendedName>
        <fullName evidence="1">Glutaredoxin-like protein</fullName>
    </recommendedName>
</protein>
<evidence type="ECO:0000313" key="3">
    <source>
        <dbReference type="EMBL" id="OEU23701.1"/>
    </source>
</evidence>
<comment type="similarity">
    <text evidence="1">Belongs to the glutaredoxin family.</text>
</comment>
<feature type="non-terminal residue" evidence="3">
    <location>
        <position position="123"/>
    </location>
</feature>
<dbReference type="InterPro" id="IPR036249">
    <property type="entry name" value="Thioredoxin-like_sf"/>
</dbReference>
<accession>A0A1E7FZX2</accession>
<dbReference type="Pfam" id="PF05768">
    <property type="entry name" value="Glrx-like"/>
    <property type="match status" value="1"/>
</dbReference>
<dbReference type="OrthoDB" id="429967at2759"/>
<dbReference type="InterPro" id="IPR052565">
    <property type="entry name" value="Glutaredoxin-like_YDR286C"/>
</dbReference>
<dbReference type="SUPFAM" id="SSF52833">
    <property type="entry name" value="Thioredoxin-like"/>
    <property type="match status" value="1"/>
</dbReference>
<dbReference type="InParanoid" id="A0A1E7FZX2"/>
<feature type="region of interest" description="Disordered" evidence="2">
    <location>
        <begin position="61"/>
        <end position="82"/>
    </location>
</feature>
<organism evidence="3 4">
    <name type="scientific">Fragilariopsis cylindrus CCMP1102</name>
    <dbReference type="NCBI Taxonomy" id="635003"/>
    <lineage>
        <taxon>Eukaryota</taxon>
        <taxon>Sar</taxon>
        <taxon>Stramenopiles</taxon>
        <taxon>Ochrophyta</taxon>
        <taxon>Bacillariophyta</taxon>
        <taxon>Bacillariophyceae</taxon>
        <taxon>Bacillariophycidae</taxon>
        <taxon>Bacillariales</taxon>
        <taxon>Bacillariaceae</taxon>
        <taxon>Fragilariopsis</taxon>
    </lineage>
</organism>
<evidence type="ECO:0000256" key="2">
    <source>
        <dbReference type="SAM" id="MobiDB-lite"/>
    </source>
</evidence>
<sequence length="123" mass="14191">VTLYTKEGCTLCDKVKDVLKNQISQDDYPHSLKQIDITDTNQIESYGRYKYDIPVLHIGYENNNNNSLDNDNNNENSDHNNDTVYWTKHRLDVEEAKVALKEAIMEGSFQPRQGRPNAAAMER</sequence>
<name>A0A1E7FZX2_9STRA</name>
<keyword evidence="1" id="KW-0249">Electron transport</keyword>
<dbReference type="PANTHER" id="PTHR33558">
    <property type="entry name" value="GLUTAREDOXIN-LIKE PROTEIN C5ORF63 HOMOLOG"/>
    <property type="match status" value="1"/>
</dbReference>
<feature type="non-terminal residue" evidence="3">
    <location>
        <position position="1"/>
    </location>
</feature>
<keyword evidence="4" id="KW-1185">Reference proteome</keyword>
<feature type="compositionally biased region" description="Low complexity" evidence="2">
    <location>
        <begin position="61"/>
        <end position="75"/>
    </location>
</feature>
<dbReference type="Gene3D" id="3.40.30.10">
    <property type="entry name" value="Glutaredoxin"/>
    <property type="match status" value="1"/>
</dbReference>
<dbReference type="InterPro" id="IPR008554">
    <property type="entry name" value="Glutaredoxin-like"/>
</dbReference>
<evidence type="ECO:0000313" key="4">
    <source>
        <dbReference type="Proteomes" id="UP000095751"/>
    </source>
</evidence>
<dbReference type="PANTHER" id="PTHR33558:SF1">
    <property type="entry name" value="GLUTAREDOXIN-LIKE PROTEIN C5ORF63 HOMOLOG"/>
    <property type="match status" value="1"/>
</dbReference>
<evidence type="ECO:0000256" key="1">
    <source>
        <dbReference type="RuleBase" id="RU363082"/>
    </source>
</evidence>
<proteinExistence type="inferred from homology"/>
<keyword evidence="1" id="KW-0813">Transport</keyword>
<dbReference type="EMBL" id="KV784353">
    <property type="protein sequence ID" value="OEU23701.1"/>
    <property type="molecule type" value="Genomic_DNA"/>
</dbReference>
<dbReference type="Proteomes" id="UP000095751">
    <property type="component" value="Unassembled WGS sequence"/>
</dbReference>
<dbReference type="AlphaFoldDB" id="A0A1E7FZX2"/>
<dbReference type="KEGG" id="fcy:FRACYDRAFT_143987"/>
<gene>
    <name evidence="3" type="ORF">FRACYDRAFT_143987</name>
</gene>
<reference evidence="3 4" key="1">
    <citation type="submission" date="2016-09" db="EMBL/GenBank/DDBJ databases">
        <title>Extensive genetic diversity and differential bi-allelic expression allows diatom success in the polar Southern Ocean.</title>
        <authorList>
            <consortium name="DOE Joint Genome Institute"/>
            <person name="Mock T."/>
            <person name="Otillar R.P."/>
            <person name="Strauss J."/>
            <person name="Dupont C."/>
            <person name="Frickenhaus S."/>
            <person name="Maumus F."/>
            <person name="Mcmullan M."/>
            <person name="Sanges R."/>
            <person name="Schmutz J."/>
            <person name="Toseland A."/>
            <person name="Valas R."/>
            <person name="Veluchamy A."/>
            <person name="Ward B.J."/>
            <person name="Allen A."/>
            <person name="Barry K."/>
            <person name="Falciatore A."/>
            <person name="Ferrante M."/>
            <person name="Fortunato A.E."/>
            <person name="Gloeckner G."/>
            <person name="Gruber A."/>
            <person name="Hipkin R."/>
            <person name="Janech M."/>
            <person name="Kroth P."/>
            <person name="Leese F."/>
            <person name="Lindquist E."/>
            <person name="Lyon B.R."/>
            <person name="Martin J."/>
            <person name="Mayer C."/>
            <person name="Parker M."/>
            <person name="Quesneville H."/>
            <person name="Raymond J."/>
            <person name="Uhlig C."/>
            <person name="Valentin K.U."/>
            <person name="Worden A.Z."/>
            <person name="Armbrust E.V."/>
            <person name="Bowler C."/>
            <person name="Green B."/>
            <person name="Moulton V."/>
            <person name="Van Oosterhout C."/>
            <person name="Grigoriev I."/>
        </authorList>
    </citation>
    <scope>NUCLEOTIDE SEQUENCE [LARGE SCALE GENOMIC DNA]</scope>
    <source>
        <strain evidence="3 4">CCMP1102</strain>
    </source>
</reference>